<feature type="domain" description="AAA+ ATPase" evidence="2">
    <location>
        <begin position="398"/>
        <end position="527"/>
    </location>
</feature>
<evidence type="ECO:0000259" key="2">
    <source>
        <dbReference type="SMART" id="SM00382"/>
    </source>
</evidence>
<dbReference type="InterPro" id="IPR003593">
    <property type="entry name" value="AAA+_ATPase"/>
</dbReference>
<comment type="caution">
    <text evidence="3">The sequence shown here is derived from an EMBL/GenBank/DDBJ whole genome shotgun (WGS) entry which is preliminary data.</text>
</comment>
<dbReference type="GO" id="GO:0016887">
    <property type="term" value="F:ATP hydrolysis activity"/>
    <property type="evidence" value="ECO:0007669"/>
    <property type="project" value="InterPro"/>
</dbReference>
<dbReference type="SMART" id="SM00382">
    <property type="entry name" value="AAA"/>
    <property type="match status" value="2"/>
</dbReference>
<dbReference type="InterPro" id="IPR027417">
    <property type="entry name" value="P-loop_NTPase"/>
</dbReference>
<evidence type="ECO:0000256" key="1">
    <source>
        <dbReference type="SAM" id="MobiDB-lite"/>
    </source>
</evidence>
<feature type="non-terminal residue" evidence="3">
    <location>
        <position position="1"/>
    </location>
</feature>
<feature type="compositionally biased region" description="Basic and acidic residues" evidence="1">
    <location>
        <begin position="3110"/>
        <end position="3123"/>
    </location>
</feature>
<dbReference type="Proteomes" id="UP000682733">
    <property type="component" value="Unassembled WGS sequence"/>
</dbReference>
<dbReference type="Proteomes" id="UP000677228">
    <property type="component" value="Unassembled WGS sequence"/>
</dbReference>
<name>A0A8S2E2K1_9BILA</name>
<evidence type="ECO:0000313" key="4">
    <source>
        <dbReference type="EMBL" id="CAF3808753.1"/>
    </source>
</evidence>
<proteinExistence type="predicted"/>
<dbReference type="SUPFAM" id="SSF52540">
    <property type="entry name" value="P-loop containing nucleoside triphosphate hydrolases"/>
    <property type="match status" value="2"/>
</dbReference>
<dbReference type="EMBL" id="CAJOBA010007662">
    <property type="protein sequence ID" value="CAF3808753.1"/>
    <property type="molecule type" value="Genomic_DNA"/>
</dbReference>
<evidence type="ECO:0000313" key="5">
    <source>
        <dbReference type="Proteomes" id="UP000677228"/>
    </source>
</evidence>
<dbReference type="PANTHER" id="PTHR22605">
    <property type="entry name" value="RZ-TYPE DOMAIN-CONTAINING PROTEIN"/>
    <property type="match status" value="1"/>
</dbReference>
<dbReference type="EMBL" id="CAJNOK010007651">
    <property type="protein sequence ID" value="CAF1040574.1"/>
    <property type="molecule type" value="Genomic_DNA"/>
</dbReference>
<reference evidence="3" key="1">
    <citation type="submission" date="2021-02" db="EMBL/GenBank/DDBJ databases">
        <authorList>
            <person name="Nowell W R."/>
        </authorList>
    </citation>
    <scope>NUCLEOTIDE SEQUENCE</scope>
</reference>
<dbReference type="Gene3D" id="3.40.50.300">
    <property type="entry name" value="P-loop containing nucleotide triphosphate hydrolases"/>
    <property type="match status" value="1"/>
</dbReference>
<accession>A0A8S2E2K1</accession>
<feature type="region of interest" description="Disordered" evidence="1">
    <location>
        <begin position="3094"/>
        <end position="3144"/>
    </location>
</feature>
<sequence length="3144" mass="367910">NESKKVYVKFPIYGDFNADTLAERLRSKHDKLQTGAIHLDIGTTDNKQQLNEILYCLVLFRNYRFGQVAVSIPKETPIYIELDESPDTTLSHLPLFKYIAPSKVIEKVDWKSLNIKNREILAIANYLKAINNNTIATQDIDPSSLQPLDVETCSTLIQVPFLAQKDPNYITWTQLSIFVAVFHRLFTDFSQCVFFSVETVPQPRLRTDLVQTLLRSSSQFTSLSVESVRKQQRSATSGEPIAFSDAVVRWDTTQPFTLVFTTTNDPIFVYKKPTDVPNALVEYFKSYYQTMRRTSVTLNDMFPDYTTFNHNQFFIKLASLSYKYFNKSICPKCFRQYDIKQQKCDKCISKDLLIRPKSINHKDIEQFQKDIAQKLQADYVLTADNFIKMLLIYMRVQSRIPVLIMGETGCGKTSLIQFLCQKILDEHLEVFRIHAGVTFEIILNRMKGYIQQVQTCTNKEKRLWIFFDEFNTTANIGLFKEIICERTLLGEPLPDQMVFLGASNPRRRKTAKSLQNDDAHVGIRKNRYEMQKLLWVGSDQRLLYTVVPMPETILEYIWDYGYLNESTETAYIKTMLNTCENLSNDGVLFNLVVRLLVESQNHFRQNEDVSSVSLRDIARFCRLYNWFFKSLIQRHDEKKSDKGSKSFIFRSSFIALMLCYYFRLRSDELKEIYVQKLETIIGTVYPLILGENNFLTKFILDNEEKKLIHNRMEISPSTALNRALCNNIFVFLACVVNRIPLFLCGKPGSSKSSAVQIVISNLKGKKSKDPYFQTLPELVAVSFQGSQNCTSESIIKVFERAAKYVGVRSDSEILPVIVFDEIGLAELSPHNPLKVLHAELETDNNKYGFVGVSNWRLDASKMNRALYLSTPDPKVKDLQLTGMTIAKSMQKQSGKASVALEEIIINSLSQAYYNLCEHLKETQPDHENYFGLRDYYSLIKGIAQDAVYIKDNSEVYGIIRNQLKMNFDGIFDGSNFMWEQFCSFINKPNIIAEHKSPSFNYLVDQTLRTRASRYLMLIAENESVFDYVEHYIYVHQQKQNFSVRTIVGSSFPGDLLSGNTYAENYNYRVLMDIILYAERNIALVMRQMGHLYDNLYDLFNQNFAVSARKSYCRIALGALYHPRCLVNDDFYCTVFIQKRDVDHCDPPFLNRFEKHIVDMEALIHPRHWVLSRQLYSWLDNLLPKNLGNHFPLLQHLFVDHSPDQLCSLVIEAFEQLNVSTDDEEIPEKNAEILTYCQQKLLHTASFDLPLILSTQPKPEYQQIIEQYYAIRQSFTFRKLIQQYLESSTSSLQVIYTYTQIYHNIDHLPAVVEEVKLSAFRTELELVRKVKRHYQGLTNSRVLLIRVDYHGEHQHILSLKHVVQNEYVSSSDRNVWIVFHLQRNLLNQTNNDVLFSGWLNDMIDDLNDRELIRPDILNNPSYQYLVQQPEFCIYECKCDEDVQQCLSRSHLSDNTFDELVDRALSKFRYIVTQAKDEEHISERRHMLLQYITEHRNDSTLKEPHLRSIIIKNVIMLIEKIEPLDKARFVDWRTHTFIDAVIIAGSCSFYDAFQATIVMFYDAYISLFLAHLERYQFLDAYIYLMNTTDKKMQNSLCELWLDSLKSSMKNIDLATMHLDVIDIPFVFHLQLPGTTLEYENIKNMRTNFQNMLENSSTELTLANIDFSLEQIHTSNIYDEKYLQLIFTDQQWFQLYLHDHIAMHLSEFKIQLSPNFVYELLTSNPTRTIKQHKRLFLVEHVELTEILRLFEASLQLIHEDEIQNVIRKQWIENPNDQIQSLDYYRLFLGEEEKFYQLPLKAINPENSSLLECRGDPMIETSLMNLIEFILSQSVIKQAHNIQQITTVYSLITHGIRYLDSYEVNNLEKLRSSLSFIRCLTALIPQKALDVFKDVYKSGFEAKFDSCSNIHLFINQLEKRIRTEKSGVDDNTIHRALVKLELDFLKDWLADNIDSYGDILTLMKDDNNDLWFYSAKIFTIIDKFLNLTDTLKENHGLLPLTNEFEALNQSLEAAQSSSRKVERLIVNRFHMHLMLEAQGDEIDQQLNDEYDHFVENFNKLQSDSELNVIQRISLIAWLKYYTQMYAFALWNESEQDVLPNIDEFLTNKTTPFSSTIKLFIIKQMLQISKLNFNQVREHFLGRNVSCIKPLFQSSQDQKIKNKSSNLMVPMALFECRAEFERVRPAFNSPDRTGALRKVIQQCNNSQSLSYAFLCCFIEYYSRFSQPNADKDLDFVRIMEHDFSGDLIKLFTPLGHQYLVGLCSNFSNESYFRLHPGMQPDDIHKRLILLNIVAVFISYKLASNSTVLSNILFDNQRHMPGNYCQHLSTICLPGLKMSNLIISQMMYVRTRVQERLDQGKYFVDYGKFIFQCSEQCPWMFFFEDCGAPVDRSICSLCQKEIGAKAYNVLIDRDPPQLRIPIPKAFEKIDEYIKKENQAIHLGYHNVKNPAESSLADKADHLNRPISFRFIHFLIHGLLHFLSDRKYLTDNHLKESLKLPTNTYFRDHYEKDYQLLCQATIDFEQCYLWIYKLLNHLVDDEFNIEGRLNTNENLLKVEQLIEQKLIFKHIDSIDNEITDYKKAYAEVIQKQQSIESFADELFEDEQRFPYLDFFNVTTFHTSNPLDEFTLKLENLPFVEKTYPITTYLLRRFDDYSNIQHLYSIVTFSNYLIDKLNHRIKHNDAVQTKIIYYLTQDNDREMTKRLFDDFLEAWYAISLKEFRYGCQRLSFENDVPKENFAENTSIAMLLLTTSRDATILLPACLKTIAELQNEIVNYFQNAIETKSTVTTKRKRVPLQSIRKEHIFDFDRMKLSQKLISDSTVINYQYGKSKDLIYDSEEIEITLRNIISKLVLIDTEKINFLTYQFELYNENTSLINEVRLRVRPQQRFADEDRNKFKNLIITMEPNHILGFLGSLDNMFTYIRIISEDRLRDNMSIQIFVKRFMRSKSRANDILNWPQFSAIQLQYIIDFYEIFEEIAFDKVLRAYVNKELAEESFSEEDRKRIIEIFSRATFKHENIGATLKSVNVWISVLKRLIVRILNANVPLDTPIQFYLERADLWSDTIDIVYLSTFEISDEILLQHTYVILSGLENMQKAAQQSSQESTKAAPLSVKGQKEKTKTWFDQAKKGKPSTKELSNTRISKNALRA</sequence>
<dbReference type="InterPro" id="IPR031248">
    <property type="entry name" value="RNF213"/>
</dbReference>
<organism evidence="3 5">
    <name type="scientific">Didymodactylos carnosus</name>
    <dbReference type="NCBI Taxonomy" id="1234261"/>
    <lineage>
        <taxon>Eukaryota</taxon>
        <taxon>Metazoa</taxon>
        <taxon>Spiralia</taxon>
        <taxon>Gnathifera</taxon>
        <taxon>Rotifera</taxon>
        <taxon>Eurotatoria</taxon>
        <taxon>Bdelloidea</taxon>
        <taxon>Philodinida</taxon>
        <taxon>Philodinidae</taxon>
        <taxon>Didymodactylos</taxon>
    </lineage>
</organism>
<evidence type="ECO:0000313" key="3">
    <source>
        <dbReference type="EMBL" id="CAF1040574.1"/>
    </source>
</evidence>
<dbReference type="GO" id="GO:0004842">
    <property type="term" value="F:ubiquitin-protein transferase activity"/>
    <property type="evidence" value="ECO:0007669"/>
    <property type="project" value="InterPro"/>
</dbReference>
<dbReference type="PANTHER" id="PTHR22605:SF1">
    <property type="entry name" value="RZ-TYPE DOMAIN-CONTAINING PROTEIN"/>
    <property type="match status" value="1"/>
</dbReference>
<dbReference type="CDD" id="cd00009">
    <property type="entry name" value="AAA"/>
    <property type="match status" value="1"/>
</dbReference>
<feature type="domain" description="AAA+ ATPase" evidence="2">
    <location>
        <begin position="737"/>
        <end position="872"/>
    </location>
</feature>
<protein>
    <recommendedName>
        <fullName evidence="2">AAA+ ATPase domain-containing protein</fullName>
    </recommendedName>
</protein>
<gene>
    <name evidence="3" type="ORF">OVA965_LOCUS16464</name>
    <name evidence="4" type="ORF">TMI583_LOCUS16473</name>
</gene>